<keyword evidence="1" id="KW-0812">Transmembrane</keyword>
<keyword evidence="1" id="KW-1133">Transmembrane helix</keyword>
<feature type="transmembrane region" description="Helical" evidence="1">
    <location>
        <begin position="61"/>
        <end position="78"/>
    </location>
</feature>
<name>A0A450WHM7_9GAMM</name>
<dbReference type="EMBL" id="CAADFK010000097">
    <property type="protein sequence ID" value="VFK16560.1"/>
    <property type="molecule type" value="Genomic_DNA"/>
</dbReference>
<proteinExistence type="predicted"/>
<feature type="transmembrane region" description="Helical" evidence="1">
    <location>
        <begin position="106"/>
        <end position="125"/>
    </location>
</feature>
<sequence length="143" mass="16103">MSTVVDLIFMGAFVITLVAWLLWGECVLRWVVRRKRLPDHKCINAVIDNEIDESHETVRTYLLLFILVIFIVSLISSIDMSELVAAIASKGANIGNIFILADINSYFLFVLFIVALASLLAVRVIKSYIINKAIKCLKDVECK</sequence>
<evidence type="ECO:0000256" key="1">
    <source>
        <dbReference type="SAM" id="Phobius"/>
    </source>
</evidence>
<organism evidence="2">
    <name type="scientific">Candidatus Kentrum sp. LPFa</name>
    <dbReference type="NCBI Taxonomy" id="2126335"/>
    <lineage>
        <taxon>Bacteria</taxon>
        <taxon>Pseudomonadati</taxon>
        <taxon>Pseudomonadota</taxon>
        <taxon>Gammaproteobacteria</taxon>
        <taxon>Candidatus Kentrum</taxon>
    </lineage>
</organism>
<accession>A0A450WHM7</accession>
<feature type="transmembrane region" description="Helical" evidence="1">
    <location>
        <begin position="6"/>
        <end position="31"/>
    </location>
</feature>
<reference evidence="2" key="1">
    <citation type="submission" date="2019-02" db="EMBL/GenBank/DDBJ databases">
        <authorList>
            <person name="Gruber-Vodicka R. H."/>
            <person name="Seah K. B. B."/>
        </authorList>
    </citation>
    <scope>NUCLEOTIDE SEQUENCE</scope>
    <source>
        <strain evidence="2">BECK_S313</strain>
    </source>
</reference>
<protein>
    <submittedName>
        <fullName evidence="2">Uncharacterized protein</fullName>
    </submittedName>
</protein>
<evidence type="ECO:0000313" key="2">
    <source>
        <dbReference type="EMBL" id="VFK16560.1"/>
    </source>
</evidence>
<gene>
    <name evidence="2" type="ORF">BECKLPF1236B_GA0070989_109714</name>
</gene>
<dbReference type="AlphaFoldDB" id="A0A450WHM7"/>
<keyword evidence="1" id="KW-0472">Membrane</keyword>